<protein>
    <recommendedName>
        <fullName evidence="9">CRISPR-associated endoribonuclease Cas2</fullName>
        <ecNumber evidence="9">3.1.-.-</ecNumber>
    </recommendedName>
</protein>
<comment type="function">
    <text evidence="9">CRISPR (clustered regularly interspaced short palindromic repeat), is an adaptive immune system that provides protection against mobile genetic elements (viruses, transposable elements and conjugative plasmids). CRISPR clusters contain sequences complementary to antecedent mobile elements and target invading nucleic acids. CRISPR clusters are transcribed and processed into CRISPR RNA (crRNA). Functions as a ssRNA-specific endoribonuclease. Involved in the integration of spacer DNA into the CRISPR cassette.</text>
</comment>
<dbReference type="Pfam" id="PF01867">
    <property type="entry name" value="Cas_Cas1"/>
    <property type="match status" value="1"/>
</dbReference>
<keyword evidence="7 9" id="KW-0460">Magnesium</keyword>
<evidence type="ECO:0000256" key="2">
    <source>
        <dbReference type="ARBA" id="ARBA00009959"/>
    </source>
</evidence>
<evidence type="ECO:0000256" key="5">
    <source>
        <dbReference type="ARBA" id="ARBA00022759"/>
    </source>
</evidence>
<reference evidence="12 13" key="1">
    <citation type="submission" date="2018-12" db="EMBL/GenBank/DDBJ databases">
        <authorList>
            <consortium name="Pathogen Informatics"/>
        </authorList>
    </citation>
    <scope>NUCLEOTIDE SEQUENCE [LARGE SCALE GENOMIC DNA]</scope>
    <source>
        <strain evidence="12 13">NCTC12967</strain>
    </source>
</reference>
<keyword evidence="3 9" id="KW-0540">Nuclease</keyword>
<dbReference type="EC" id="3.1.-.-" evidence="9"/>
<evidence type="ECO:0000313" key="13">
    <source>
        <dbReference type="Proteomes" id="UP000273044"/>
    </source>
</evidence>
<dbReference type="PROSITE" id="PS50878">
    <property type="entry name" value="RT_POL"/>
    <property type="match status" value="1"/>
</dbReference>
<evidence type="ECO:0000259" key="11">
    <source>
        <dbReference type="PROSITE" id="PS50878"/>
    </source>
</evidence>
<gene>
    <name evidence="12" type="primary">ltrA</name>
    <name evidence="9" type="synonym">cas2</name>
    <name evidence="12" type="ORF">NCTC12967_00345</name>
</gene>
<dbReference type="InterPro" id="IPR042211">
    <property type="entry name" value="CRISPR-assoc_Cas1_N"/>
</dbReference>
<evidence type="ECO:0000256" key="10">
    <source>
        <dbReference type="SAM" id="MobiDB-lite"/>
    </source>
</evidence>
<dbReference type="InterPro" id="IPR002729">
    <property type="entry name" value="CRISPR-assoc_Cas1"/>
</dbReference>
<proteinExistence type="inferred from homology"/>
<dbReference type="InterPro" id="IPR051083">
    <property type="entry name" value="GrpII_Intron_Splice-Mob/Def"/>
</dbReference>
<evidence type="ECO:0000313" key="12">
    <source>
        <dbReference type="EMBL" id="VEH69081.1"/>
    </source>
</evidence>
<comment type="similarity">
    <text evidence="2 9">Belongs to the CRISPR-associated endoribonuclease Cas2 protein family.</text>
</comment>
<dbReference type="CDD" id="cd09725">
    <property type="entry name" value="Cas2_I_II_III"/>
    <property type="match status" value="1"/>
</dbReference>
<dbReference type="SUPFAM" id="SSF56672">
    <property type="entry name" value="DNA/RNA polymerases"/>
    <property type="match status" value="1"/>
</dbReference>
<dbReference type="InterPro" id="IPR021127">
    <property type="entry name" value="CRISPR_associated_Cas2"/>
</dbReference>
<dbReference type="NCBIfam" id="TIGR01573">
    <property type="entry name" value="cas2"/>
    <property type="match status" value="1"/>
</dbReference>
<keyword evidence="8 9" id="KW-0051">Antiviral defense</keyword>
<dbReference type="GO" id="GO:0016787">
    <property type="term" value="F:hydrolase activity"/>
    <property type="evidence" value="ECO:0007669"/>
    <property type="project" value="UniProtKB-KW"/>
</dbReference>
<evidence type="ECO:0000256" key="3">
    <source>
        <dbReference type="ARBA" id="ARBA00022722"/>
    </source>
</evidence>
<comment type="subunit">
    <text evidence="9">Homodimer, forms a heterotetramer with a Cas1 homodimer.</text>
</comment>
<dbReference type="EMBL" id="LR134406">
    <property type="protein sequence ID" value="VEH69081.1"/>
    <property type="molecule type" value="Genomic_DNA"/>
</dbReference>
<dbReference type="GO" id="GO:0043571">
    <property type="term" value="P:maintenance of CRISPR repeat elements"/>
    <property type="evidence" value="ECO:0007669"/>
    <property type="project" value="UniProtKB-UniRule"/>
</dbReference>
<evidence type="ECO:0000256" key="4">
    <source>
        <dbReference type="ARBA" id="ARBA00022723"/>
    </source>
</evidence>
<dbReference type="Gene3D" id="3.30.70.240">
    <property type="match status" value="1"/>
</dbReference>
<keyword evidence="13" id="KW-1185">Reference proteome</keyword>
<organism evidence="12 13">
    <name type="scientific">Arachnia propionica</name>
    <dbReference type="NCBI Taxonomy" id="1750"/>
    <lineage>
        <taxon>Bacteria</taxon>
        <taxon>Bacillati</taxon>
        <taxon>Actinomycetota</taxon>
        <taxon>Actinomycetes</taxon>
        <taxon>Propionibacteriales</taxon>
        <taxon>Propionibacteriaceae</taxon>
        <taxon>Arachnia</taxon>
    </lineage>
</organism>
<feature type="binding site" evidence="9">
    <location>
        <position position="533"/>
    </location>
    <ligand>
        <name>Mg(2+)</name>
        <dbReference type="ChEBI" id="CHEBI:18420"/>
        <note>catalytic</note>
    </ligand>
</feature>
<evidence type="ECO:0000256" key="6">
    <source>
        <dbReference type="ARBA" id="ARBA00022801"/>
    </source>
</evidence>
<dbReference type="SUPFAM" id="SSF143430">
    <property type="entry name" value="TTP0101/SSO1404-like"/>
    <property type="match status" value="1"/>
</dbReference>
<feature type="region of interest" description="Disordered" evidence="10">
    <location>
        <begin position="374"/>
        <end position="515"/>
    </location>
</feature>
<keyword evidence="5 9" id="KW-0255">Endonuclease</keyword>
<evidence type="ECO:0000256" key="8">
    <source>
        <dbReference type="ARBA" id="ARBA00023118"/>
    </source>
</evidence>
<dbReference type="PANTHER" id="PTHR34047">
    <property type="entry name" value="NUCLEAR INTRON MATURASE 1, MITOCHONDRIAL-RELATED"/>
    <property type="match status" value="1"/>
</dbReference>
<dbReference type="InterPro" id="IPR043502">
    <property type="entry name" value="DNA/RNA_pol_sf"/>
</dbReference>
<dbReference type="Pfam" id="PF09827">
    <property type="entry name" value="CRISPR_Cas2"/>
    <property type="match status" value="1"/>
</dbReference>
<name>A0A3S4TYF6_9ACTN</name>
<dbReference type="Gene3D" id="3.100.10.20">
    <property type="entry name" value="CRISPR-associated endonuclease Cas1, N-terminal domain"/>
    <property type="match status" value="1"/>
</dbReference>
<comment type="cofactor">
    <cofactor evidence="1 9">
        <name>Mg(2+)</name>
        <dbReference type="ChEBI" id="CHEBI:18420"/>
    </cofactor>
</comment>
<accession>A0A3S4TYF6</accession>
<dbReference type="Proteomes" id="UP000273044">
    <property type="component" value="Chromosome"/>
</dbReference>
<dbReference type="PANTHER" id="PTHR34047:SF8">
    <property type="entry name" value="PROTEIN YKFC"/>
    <property type="match status" value="1"/>
</dbReference>
<dbReference type="InterPro" id="IPR019199">
    <property type="entry name" value="Virulence_VapD/CRISPR_Cas2"/>
</dbReference>
<evidence type="ECO:0000256" key="9">
    <source>
        <dbReference type="HAMAP-Rule" id="MF_01471"/>
    </source>
</evidence>
<evidence type="ECO:0000256" key="7">
    <source>
        <dbReference type="ARBA" id="ARBA00022842"/>
    </source>
</evidence>
<dbReference type="Pfam" id="PF00078">
    <property type="entry name" value="RVT_1"/>
    <property type="match status" value="1"/>
</dbReference>
<dbReference type="GO" id="GO:0046872">
    <property type="term" value="F:metal ion binding"/>
    <property type="evidence" value="ECO:0007669"/>
    <property type="project" value="UniProtKB-UniRule"/>
</dbReference>
<keyword evidence="6 9" id="KW-0378">Hydrolase</keyword>
<feature type="domain" description="Reverse transcriptase" evidence="11">
    <location>
        <begin position="55"/>
        <end position="282"/>
    </location>
</feature>
<dbReference type="GO" id="GO:0004521">
    <property type="term" value="F:RNA endonuclease activity"/>
    <property type="evidence" value="ECO:0007669"/>
    <property type="project" value="InterPro"/>
</dbReference>
<dbReference type="GO" id="GO:0051607">
    <property type="term" value="P:defense response to virus"/>
    <property type="evidence" value="ECO:0007669"/>
    <property type="project" value="UniProtKB-UniRule"/>
</dbReference>
<dbReference type="CDD" id="cd01651">
    <property type="entry name" value="RT_G2_intron"/>
    <property type="match status" value="1"/>
</dbReference>
<keyword evidence="4 9" id="KW-0479">Metal-binding</keyword>
<dbReference type="GO" id="GO:0003676">
    <property type="term" value="F:nucleic acid binding"/>
    <property type="evidence" value="ECO:0007669"/>
    <property type="project" value="InterPro"/>
</dbReference>
<dbReference type="HAMAP" id="MF_01471">
    <property type="entry name" value="Cas2"/>
    <property type="match status" value="1"/>
</dbReference>
<evidence type="ECO:0000256" key="1">
    <source>
        <dbReference type="ARBA" id="ARBA00001946"/>
    </source>
</evidence>
<dbReference type="InterPro" id="IPR000477">
    <property type="entry name" value="RT_dom"/>
</dbReference>
<feature type="compositionally biased region" description="Basic and acidic residues" evidence="10">
    <location>
        <begin position="374"/>
        <end position="403"/>
    </location>
</feature>
<dbReference type="AlphaFoldDB" id="A0A3S4TYF6"/>
<sequence>MTTDNLLLEEEKVVECFTLPALRCAWERVLKKDAQDGDISDSVERFAEGVQERLEELTEELRAGTFWPSDLTRVVIPKKNGERFLDIPSVRDRIVERAILEHINPAIDPLFGATAFGYRPGLGVADAAQEVVRLREEGYTHVLRTDMHDCFPSLPVALLRRQLEFLIAEPEILVVVDLLLDRCTRFPGKGRGVFPGLPQGSPLSPLLANLALIPLDEALVDAGFPVVRYADDLVIALEEPGDAPEALRTATKVLKELGMELGAEKTAVASFFEGFAFLGEDFGPRYPPAEGEGRIREPDKKILYVAKQGSRIQVRKGRVQVIQDDHELLSVPVSDISRMVCFGSVGVTAGARNWALQNGVDVLLASRGGGLHRTIETTPKRCTERRPIVPVHDSPRRMRDRLAGHRTGPGHGCPARRPRHPPQPGPRPDGGVPPTRGGPRRGDGGPQTRSHRVARPGGGGQGRDFPHRGGTGTDAGRLRTQNTHMRGRGVGRLPLHQTRPPVPTGPAATRSHHGPRTEMDGTGMAMMHLAAYDVHEDQRRAQFSALLQAYGDRIQYSVFLLGITPEELVEIQSRAAGIIDENTDSLWIVRQCAACWEEARTLGQAHPPARVLHYTVM</sequence>